<organism evidence="2">
    <name type="scientific">Sporisorium scitamineum</name>
    <dbReference type="NCBI Taxonomy" id="49012"/>
    <lineage>
        <taxon>Eukaryota</taxon>
        <taxon>Fungi</taxon>
        <taxon>Dikarya</taxon>
        <taxon>Basidiomycota</taxon>
        <taxon>Ustilaginomycotina</taxon>
        <taxon>Ustilaginomycetes</taxon>
        <taxon>Ustilaginales</taxon>
        <taxon>Ustilaginaceae</taxon>
        <taxon>Sporisorium</taxon>
    </lineage>
</organism>
<proteinExistence type="predicted"/>
<feature type="compositionally biased region" description="Low complexity" evidence="1">
    <location>
        <begin position="15"/>
        <end position="27"/>
    </location>
</feature>
<dbReference type="InterPro" id="IPR009784">
    <property type="entry name" value="DUF1349"/>
</dbReference>
<dbReference type="PANTHER" id="PTHR35332">
    <property type="entry name" value="REGULATION OF ENOLASE PROTEIN 1"/>
    <property type="match status" value="1"/>
</dbReference>
<dbReference type="OrthoDB" id="42525at2759"/>
<evidence type="ECO:0000313" key="2">
    <source>
        <dbReference type="EMBL" id="CDU25367.1"/>
    </source>
</evidence>
<dbReference type="EMBL" id="LK056684">
    <property type="protein sequence ID" value="CDU25367.1"/>
    <property type="molecule type" value="Genomic_DNA"/>
</dbReference>
<sequence>MSNPSNAAKWTFHDPSSTSSYTVTPSSPNSYTINITSSARTDWWTTAPGSSPESSAHRNSGPVLYQTHLLSPTTTTLNFRLSGRVIQTGNERFQQSTLFIRRATPSVDAHEGQLWLKAGVENEGGKKYVGVVATNPYSDWNVSPLPPSASSSSGVRIEIEKIGPDVHVYYTLEGERLLLREKKGFAMPEGGGGGEEEWWWVGVMVCGPLSDKTEGSVEGWLFELLPAEGVQSH</sequence>
<name>A0A127ZIA8_9BASI</name>
<reference evidence="2" key="1">
    <citation type="submission" date="2014-06" db="EMBL/GenBank/DDBJ databases">
        <authorList>
            <person name="Ju J."/>
            <person name="Zhang J."/>
        </authorList>
    </citation>
    <scope>NUCLEOTIDE SEQUENCE</scope>
    <source>
        <strain evidence="2">SscI8</strain>
    </source>
</reference>
<feature type="region of interest" description="Disordered" evidence="1">
    <location>
        <begin position="1"/>
        <end position="27"/>
    </location>
</feature>
<gene>
    <name evidence="2" type="ORF">SPSC_05201</name>
</gene>
<protein>
    <submittedName>
        <fullName evidence="2">Uncharacterized protein</fullName>
    </submittedName>
</protein>
<dbReference type="Gene3D" id="2.60.120.200">
    <property type="match status" value="1"/>
</dbReference>
<dbReference type="AlphaFoldDB" id="A0A127ZIA8"/>
<evidence type="ECO:0000256" key="1">
    <source>
        <dbReference type="SAM" id="MobiDB-lite"/>
    </source>
</evidence>
<dbReference type="PANTHER" id="PTHR35332:SF2">
    <property type="entry name" value="REGULATION OF ENOLASE PROTEIN 1"/>
    <property type="match status" value="1"/>
</dbReference>
<accession>A0A127ZIA8</accession>
<dbReference type="Pfam" id="PF07081">
    <property type="entry name" value="DUF1349"/>
    <property type="match status" value="1"/>
</dbReference>